<dbReference type="InterPro" id="IPR000198">
    <property type="entry name" value="RhoGAP_dom"/>
</dbReference>
<dbReference type="SUPFAM" id="SSF48350">
    <property type="entry name" value="GTPase activation domain, GAP"/>
    <property type="match status" value="1"/>
</dbReference>
<comment type="subcellular location">
    <subcellularLocation>
        <location evidence="2">Cytoplasmic vesicle</location>
        <location evidence="2">Phagosome membrane</location>
    </subcellularLocation>
    <subcellularLocation>
        <location evidence="1">Early endosome membrane</location>
    </subcellularLocation>
</comment>
<dbReference type="Proteomes" id="UP000195570">
    <property type="component" value="Unassembled WGS sequence"/>
</dbReference>
<evidence type="ECO:0000259" key="6">
    <source>
        <dbReference type="SMART" id="SM00324"/>
    </source>
</evidence>
<dbReference type="InterPro" id="IPR046985">
    <property type="entry name" value="IP5"/>
</dbReference>
<dbReference type="SMART" id="SM00128">
    <property type="entry name" value="IPPc"/>
    <property type="match status" value="1"/>
</dbReference>
<organism evidence="7 8">
    <name type="scientific">Trypanosoma equiperdum</name>
    <dbReference type="NCBI Taxonomy" id="5694"/>
    <lineage>
        <taxon>Eukaryota</taxon>
        <taxon>Discoba</taxon>
        <taxon>Euglenozoa</taxon>
        <taxon>Kinetoplastea</taxon>
        <taxon>Metakinetoplastina</taxon>
        <taxon>Trypanosomatida</taxon>
        <taxon>Trypanosomatidae</taxon>
        <taxon>Trypanosoma</taxon>
    </lineage>
</organism>
<evidence type="ECO:0000256" key="2">
    <source>
        <dbReference type="ARBA" id="ARBA00004580"/>
    </source>
</evidence>
<keyword evidence="4" id="KW-0968">Cytoplasmic vesicle</keyword>
<feature type="domain" description="Rho-GAP" evidence="6">
    <location>
        <begin position="579"/>
        <end position="745"/>
    </location>
</feature>
<dbReference type="AlphaFoldDB" id="A0A1G4I8A1"/>
<dbReference type="GO" id="GO:0031901">
    <property type="term" value="C:early endosome membrane"/>
    <property type="evidence" value="ECO:0007669"/>
    <property type="project" value="UniProtKB-SubCell"/>
</dbReference>
<dbReference type="InterPro" id="IPR036691">
    <property type="entry name" value="Endo/exonu/phosph_ase_sf"/>
</dbReference>
<comment type="caution">
    <text evidence="7">The sequence shown here is derived from an EMBL/GenBank/DDBJ whole genome shotgun (WGS) entry which is preliminary data.</text>
</comment>
<dbReference type="InterPro" id="IPR008936">
    <property type="entry name" value="Rho_GTPase_activation_prot"/>
</dbReference>
<dbReference type="Gene3D" id="3.60.10.10">
    <property type="entry name" value="Endonuclease/exonuclease/phosphatase"/>
    <property type="match status" value="1"/>
</dbReference>
<name>A0A1G4I8A1_TRYEQ</name>
<dbReference type="Gene3D" id="1.10.555.10">
    <property type="entry name" value="Rho GTPase activation protein"/>
    <property type="match status" value="1"/>
</dbReference>
<evidence type="ECO:0000313" key="7">
    <source>
        <dbReference type="EMBL" id="SCU67963.1"/>
    </source>
</evidence>
<keyword evidence="3" id="KW-0967">Endosome</keyword>
<evidence type="ECO:0000259" key="5">
    <source>
        <dbReference type="SMART" id="SM00128"/>
    </source>
</evidence>
<evidence type="ECO:0000313" key="8">
    <source>
        <dbReference type="Proteomes" id="UP000195570"/>
    </source>
</evidence>
<dbReference type="SUPFAM" id="SSF56219">
    <property type="entry name" value="DNase I-like"/>
    <property type="match status" value="1"/>
</dbReference>
<dbReference type="GO" id="GO:0030670">
    <property type="term" value="C:phagocytic vesicle membrane"/>
    <property type="evidence" value="ECO:0007669"/>
    <property type="project" value="UniProtKB-SubCell"/>
</dbReference>
<evidence type="ECO:0000256" key="4">
    <source>
        <dbReference type="ARBA" id="ARBA00023329"/>
    </source>
</evidence>
<gene>
    <name evidence="7" type="ORF">TEOVI_000601600</name>
</gene>
<dbReference type="PANTHER" id="PTHR11200:SF300">
    <property type="entry name" value="TYPE II INOSITOL 1,4,5-TRISPHOSPHATE 5-PHOSPHATASE"/>
    <property type="match status" value="1"/>
</dbReference>
<dbReference type="Pfam" id="PF22669">
    <property type="entry name" value="Exo_endo_phos2"/>
    <property type="match status" value="1"/>
</dbReference>
<dbReference type="GO" id="GO:0004439">
    <property type="term" value="F:phosphatidylinositol-4,5-bisphosphate 5-phosphatase activity"/>
    <property type="evidence" value="ECO:0007669"/>
    <property type="project" value="TreeGrafter"/>
</dbReference>
<dbReference type="VEuPathDB" id="TriTrypDB:TEOVI_000601600"/>
<feature type="domain" description="Inositol polyphosphate-related phosphatase" evidence="5">
    <location>
        <begin position="58"/>
        <end position="396"/>
    </location>
</feature>
<dbReference type="RefSeq" id="XP_067079208.1">
    <property type="nucleotide sequence ID" value="XM_067223107.1"/>
</dbReference>
<dbReference type="InterPro" id="IPR000300">
    <property type="entry name" value="IPPc"/>
</dbReference>
<dbReference type="FunFam" id="3.60.10.10:FF:000128">
    <property type="entry name" value="Inositol/phosphatidylinositol phosphatase, putative"/>
    <property type="match status" value="1"/>
</dbReference>
<dbReference type="GeneID" id="92379955"/>
<sequence length="784" mass="87965">MVNGLPPAFQQTHYSSDDIFAFLRTASPVQSSCEILFPEEVWVQQELQFYEDSYTEQQDLRTCIVTFNVASKKPPQNLASLIALTMPGAGGEPVDLIMVSLQEVDMSASAMLKDETDASVVWVSALQAVIGADSQAAGESPYFAFPPKQLVGLLLCVFIRRSLLPHAQKMAITTVATGALGTMGNKGAVGLHLGLCRSNLCFINMHLAAGQKNVVKRNNDVSKIFMGMDFNTTKRPISLETRGGNSAQSELQFQYPEFLPHNNDVIVVAGDLNYRVNLTYRESLQLAMKKDYATLLKHDEFVKELANTHSPWMGFVELTPTYPPTYRYDIGTNNYDTSEKQRVPSYTDRIAIWTRRRDHQSSIRLERLQALTDVMSSDHKPVQACLCLPISREVLEKKISVTQSLRDSVKREGLDRIRKAKISVNSQSLNFGVRQFGDCGSRQPLKITNEGDCVAVIKAFRQQDGDPSKGAWLRVFPLIIFIPPRKEKEVMIECQLDRNSTEWVRNWRPFEGRGEVEITSTLVLCVRNGDIHFVECRCTVRPSVFGNTLDNISLLRNEVCAAAYTLWGTPERRSGGCMPQIPKELWYLCEAIYERGAQQPNLFTENPSTEVCDAIMKHLNTQCRPLPSEYNVQCISACLIYFLQSLQEPVVPYELYEKALAVLKSKSGNPFQFVQQQLPPLHANVWIYVCSLMNFLLRPVNTCGNGLTTKFLARVLSDVMLVRPEALTQMPPSVGTCTHQEVASNAPPKGGTALQAFRQQLQQEREDALRFVECFLVPPPAVIL</sequence>
<dbReference type="GO" id="GO:0046856">
    <property type="term" value="P:phosphatidylinositol dephosphorylation"/>
    <property type="evidence" value="ECO:0007669"/>
    <property type="project" value="InterPro"/>
</dbReference>
<reference evidence="7" key="1">
    <citation type="submission" date="2016-09" db="EMBL/GenBank/DDBJ databases">
        <authorList>
            <person name="Hebert L."/>
            <person name="Moumen B."/>
        </authorList>
    </citation>
    <scope>NUCLEOTIDE SEQUENCE [LARGE SCALE GENOMIC DNA]</scope>
    <source>
        <strain evidence="7">OVI</strain>
    </source>
</reference>
<dbReference type="Gene3D" id="2.60.40.10">
    <property type="entry name" value="Immunoglobulins"/>
    <property type="match status" value="1"/>
</dbReference>
<dbReference type="EMBL" id="CZPT02000860">
    <property type="protein sequence ID" value="SCU67963.1"/>
    <property type="molecule type" value="Genomic_DNA"/>
</dbReference>
<dbReference type="PANTHER" id="PTHR11200">
    <property type="entry name" value="INOSITOL 5-PHOSPHATASE"/>
    <property type="match status" value="1"/>
</dbReference>
<proteinExistence type="predicted"/>
<dbReference type="SMART" id="SM00324">
    <property type="entry name" value="RhoGAP"/>
    <property type="match status" value="1"/>
</dbReference>
<evidence type="ECO:0000256" key="3">
    <source>
        <dbReference type="ARBA" id="ARBA00022753"/>
    </source>
</evidence>
<keyword evidence="8" id="KW-1185">Reference proteome</keyword>
<dbReference type="Pfam" id="PF00620">
    <property type="entry name" value="RhoGAP"/>
    <property type="match status" value="1"/>
</dbReference>
<protein>
    <submittedName>
        <fullName evidence="7">Inositol/phosphatidylinositol phosphatase, putative</fullName>
    </submittedName>
</protein>
<dbReference type="InterPro" id="IPR013783">
    <property type="entry name" value="Ig-like_fold"/>
</dbReference>
<dbReference type="GO" id="GO:0007165">
    <property type="term" value="P:signal transduction"/>
    <property type="evidence" value="ECO:0007669"/>
    <property type="project" value="InterPro"/>
</dbReference>
<accession>A0A1G4I8A1</accession>
<evidence type="ECO:0000256" key="1">
    <source>
        <dbReference type="ARBA" id="ARBA00004146"/>
    </source>
</evidence>